<proteinExistence type="predicted"/>
<feature type="compositionally biased region" description="Low complexity" evidence="1">
    <location>
        <begin position="127"/>
        <end position="176"/>
    </location>
</feature>
<gene>
    <name evidence="3" type="ORF">PSALAMII_LOCUS1422</name>
</gene>
<feature type="signal peptide" evidence="2">
    <location>
        <begin position="1"/>
        <end position="21"/>
    </location>
</feature>
<evidence type="ECO:0008006" key="5">
    <source>
        <dbReference type="Google" id="ProtNLM"/>
    </source>
</evidence>
<comment type="caution">
    <text evidence="3">The sequence shown here is derived from an EMBL/GenBank/DDBJ whole genome shotgun (WGS) entry which is preliminary data.</text>
</comment>
<accession>A0A9W4N4D6</accession>
<dbReference type="EMBL" id="CAJVPD010000059">
    <property type="protein sequence ID" value="CAG8282644.1"/>
    <property type="molecule type" value="Genomic_DNA"/>
</dbReference>
<keyword evidence="2" id="KW-0732">Signal</keyword>
<evidence type="ECO:0000256" key="1">
    <source>
        <dbReference type="SAM" id="MobiDB-lite"/>
    </source>
</evidence>
<name>A0A9W4N4D6_9EURO</name>
<dbReference type="Proteomes" id="UP001152592">
    <property type="component" value="Unassembled WGS sequence"/>
</dbReference>
<reference evidence="3" key="1">
    <citation type="submission" date="2021-07" db="EMBL/GenBank/DDBJ databases">
        <authorList>
            <person name="Branca A.L. A."/>
        </authorList>
    </citation>
    <scope>NUCLEOTIDE SEQUENCE</scope>
</reference>
<feature type="region of interest" description="Disordered" evidence="1">
    <location>
        <begin position="126"/>
        <end position="176"/>
    </location>
</feature>
<organism evidence="3 4">
    <name type="scientific">Penicillium salamii</name>
    <dbReference type="NCBI Taxonomy" id="1612424"/>
    <lineage>
        <taxon>Eukaryota</taxon>
        <taxon>Fungi</taxon>
        <taxon>Dikarya</taxon>
        <taxon>Ascomycota</taxon>
        <taxon>Pezizomycotina</taxon>
        <taxon>Eurotiomycetes</taxon>
        <taxon>Eurotiomycetidae</taxon>
        <taxon>Eurotiales</taxon>
        <taxon>Aspergillaceae</taxon>
        <taxon>Penicillium</taxon>
    </lineage>
</organism>
<dbReference type="AlphaFoldDB" id="A0A9W4N4D6"/>
<evidence type="ECO:0000313" key="4">
    <source>
        <dbReference type="Proteomes" id="UP001152592"/>
    </source>
</evidence>
<evidence type="ECO:0000313" key="3">
    <source>
        <dbReference type="EMBL" id="CAG8282644.1"/>
    </source>
</evidence>
<dbReference type="OrthoDB" id="1731983at2759"/>
<evidence type="ECO:0000256" key="2">
    <source>
        <dbReference type="SAM" id="SignalP"/>
    </source>
</evidence>
<protein>
    <recommendedName>
        <fullName evidence="5">Secreted protein</fullName>
    </recommendedName>
</protein>
<sequence length="176" mass="18218">MQLPMFLILASIFTGAAYCGALQVVDFDGQCVIWSSDNHGCTGHSAAFSQLDGDDCSELSKAVDGTRKNVSVLNVDACGTENGMPAAWIWVNRGGLVTFFNQGGDQSECTLNDKFKVGSWCSAADFTSAPSTSSSTGSSTDNLTSSTLVNEASRSSSISASSTAFAKSACSCSSAR</sequence>
<feature type="chain" id="PRO_5040983861" description="Secreted protein" evidence="2">
    <location>
        <begin position="22"/>
        <end position="176"/>
    </location>
</feature>